<keyword evidence="1" id="KW-0963">Cytoplasm</keyword>
<dbReference type="InterPro" id="IPR011009">
    <property type="entry name" value="Kinase-like_dom_sf"/>
</dbReference>
<keyword evidence="10" id="KW-0346">Stress response</keyword>
<feature type="domain" description="Aminoglycoside phosphotransferase" evidence="11">
    <location>
        <begin position="33"/>
        <end position="253"/>
    </location>
</feature>
<dbReference type="GO" id="GO:0004674">
    <property type="term" value="F:protein serine/threonine kinase activity"/>
    <property type="evidence" value="ECO:0007669"/>
    <property type="project" value="UniProtKB-KW"/>
</dbReference>
<reference evidence="12" key="1">
    <citation type="submission" date="2015-10" db="EMBL/GenBank/DDBJ databases">
        <authorList>
            <person name="Gilbert D.G."/>
        </authorList>
    </citation>
    <scope>NUCLEOTIDE SEQUENCE</scope>
</reference>
<evidence type="ECO:0000256" key="9">
    <source>
        <dbReference type="ARBA" id="ARBA00022842"/>
    </source>
</evidence>
<keyword evidence="2" id="KW-0723">Serine/threonine-protein kinase</keyword>
<evidence type="ECO:0000256" key="1">
    <source>
        <dbReference type="ARBA" id="ARBA00022490"/>
    </source>
</evidence>
<keyword evidence="3" id="KW-0597">Phosphoprotein</keyword>
<dbReference type="NCBIfam" id="NF008738">
    <property type="entry name" value="PRK11768.1"/>
    <property type="match status" value="1"/>
</dbReference>
<dbReference type="GO" id="GO:0046872">
    <property type="term" value="F:metal ion binding"/>
    <property type="evidence" value="ECO:0007669"/>
    <property type="project" value="UniProtKB-KW"/>
</dbReference>
<organism evidence="12">
    <name type="scientific">hydrothermal vent metagenome</name>
    <dbReference type="NCBI Taxonomy" id="652676"/>
    <lineage>
        <taxon>unclassified sequences</taxon>
        <taxon>metagenomes</taxon>
        <taxon>ecological metagenomes</taxon>
    </lineage>
</organism>
<keyword evidence="4" id="KW-0808">Transferase</keyword>
<evidence type="ECO:0000256" key="8">
    <source>
        <dbReference type="ARBA" id="ARBA00022840"/>
    </source>
</evidence>
<dbReference type="SUPFAM" id="SSF56112">
    <property type="entry name" value="Protein kinase-like (PK-like)"/>
    <property type="match status" value="1"/>
</dbReference>
<keyword evidence="9" id="KW-0460">Magnesium</keyword>
<dbReference type="HAMAP" id="MF_01497">
    <property type="entry name" value="SrkA_kinase"/>
    <property type="match status" value="1"/>
</dbReference>
<sequence length="327" mass="37873">MSSHPYATLTPERVMDAVDSLGYLCDARILALNSYENRVYQVGIEDQLPLIAKFYRPGRWSRAAIAEEHQFLFELEREELPVVAPILHGGESIFEFDGFYFALFPRRGGHAPELSNEDDLELLGRWLGRLHNIGSRKPFAERATIRGGDDIRLAAEQVLKCGLMPDDFRPAYESLIRDLLAHIDQQYPADQLKTLRLHGDLHTGNLLLREDVLHMVDFDDCIQGPAMQDIWMLLSGDRAEQRQQLMVISEGYEMFRPFPNHELRLIESLRTVRIVRYAAWLSQRWDDPAFPIAFPWFEGHRFWSEHLLSLREQLAALQEEPLSISVY</sequence>
<accession>A0A160TBQ6</accession>
<dbReference type="PANTHER" id="PTHR39573">
    <property type="entry name" value="STRESS RESPONSE KINASE A"/>
    <property type="match status" value="1"/>
</dbReference>
<name>A0A160TBQ6_9ZZZZ</name>
<dbReference type="GO" id="GO:0005524">
    <property type="term" value="F:ATP binding"/>
    <property type="evidence" value="ECO:0007669"/>
    <property type="project" value="UniProtKB-KW"/>
</dbReference>
<proteinExistence type="inferred from homology"/>
<keyword evidence="8" id="KW-0067">ATP-binding</keyword>
<dbReference type="EMBL" id="CZQC01000056">
    <property type="protein sequence ID" value="CUS41845.1"/>
    <property type="molecule type" value="Genomic_DNA"/>
</dbReference>
<keyword evidence="7" id="KW-0418">Kinase</keyword>
<evidence type="ECO:0000256" key="5">
    <source>
        <dbReference type="ARBA" id="ARBA00022723"/>
    </source>
</evidence>
<gene>
    <name evidence="12" type="ORF">MGWOODY_Tha1067</name>
</gene>
<keyword evidence="5" id="KW-0479">Metal-binding</keyword>
<evidence type="ECO:0000313" key="12">
    <source>
        <dbReference type="EMBL" id="CUS41845.1"/>
    </source>
</evidence>
<protein>
    <submittedName>
        <fullName evidence="12">YihE protein, required for LPS synthesis</fullName>
    </submittedName>
</protein>
<evidence type="ECO:0000256" key="2">
    <source>
        <dbReference type="ARBA" id="ARBA00022527"/>
    </source>
</evidence>
<dbReference type="GO" id="GO:0005737">
    <property type="term" value="C:cytoplasm"/>
    <property type="evidence" value="ECO:0007669"/>
    <property type="project" value="TreeGrafter"/>
</dbReference>
<dbReference type="Gene3D" id="3.30.200.70">
    <property type="match status" value="1"/>
</dbReference>
<evidence type="ECO:0000256" key="7">
    <source>
        <dbReference type="ARBA" id="ARBA00022777"/>
    </source>
</evidence>
<dbReference type="Gene3D" id="1.20.1270.170">
    <property type="match status" value="1"/>
</dbReference>
<evidence type="ECO:0000259" key="11">
    <source>
        <dbReference type="Pfam" id="PF01636"/>
    </source>
</evidence>
<evidence type="ECO:0000256" key="10">
    <source>
        <dbReference type="ARBA" id="ARBA00023016"/>
    </source>
</evidence>
<dbReference type="AlphaFoldDB" id="A0A160TBQ6"/>
<evidence type="ECO:0000256" key="4">
    <source>
        <dbReference type="ARBA" id="ARBA00022679"/>
    </source>
</evidence>
<keyword evidence="6" id="KW-0547">Nucleotide-binding</keyword>
<evidence type="ECO:0000256" key="6">
    <source>
        <dbReference type="ARBA" id="ARBA00022741"/>
    </source>
</evidence>
<dbReference type="InterPro" id="IPR032882">
    <property type="entry name" value="SrkA/RdoA"/>
</dbReference>
<dbReference type="Gene3D" id="1.10.510.10">
    <property type="entry name" value="Transferase(Phosphotransferase) domain 1"/>
    <property type="match status" value="1"/>
</dbReference>
<evidence type="ECO:0000256" key="3">
    <source>
        <dbReference type="ARBA" id="ARBA00022553"/>
    </source>
</evidence>
<dbReference type="PANTHER" id="PTHR39573:SF1">
    <property type="entry name" value="STRESS RESPONSE KINASE A"/>
    <property type="match status" value="1"/>
</dbReference>
<dbReference type="Pfam" id="PF01636">
    <property type="entry name" value="APH"/>
    <property type="match status" value="1"/>
</dbReference>
<dbReference type="InterPro" id="IPR002575">
    <property type="entry name" value="Aminoglycoside_PTrfase"/>
</dbReference>